<gene>
    <name evidence="1" type="ORF">OHC33_009050</name>
</gene>
<accession>A0AAN8I4F5</accession>
<dbReference type="EMBL" id="JAKLMC020000031">
    <property type="protein sequence ID" value="KAK5949865.1"/>
    <property type="molecule type" value="Genomic_DNA"/>
</dbReference>
<reference evidence="1 2" key="1">
    <citation type="submission" date="2022-12" db="EMBL/GenBank/DDBJ databases">
        <title>Genomic features and morphological characterization of a novel Knufia sp. strain isolated from spacecraft assembly facility.</title>
        <authorList>
            <person name="Teixeira M."/>
            <person name="Chander A.M."/>
            <person name="Stajich J.E."/>
            <person name="Venkateswaran K."/>
        </authorList>
    </citation>
    <scope>NUCLEOTIDE SEQUENCE [LARGE SCALE GENOMIC DNA]</scope>
    <source>
        <strain evidence="1 2">FJI-L2-BK-P2</strain>
    </source>
</reference>
<name>A0AAN8I4F5_9EURO</name>
<organism evidence="1 2">
    <name type="scientific">Knufia fluminis</name>
    <dbReference type="NCBI Taxonomy" id="191047"/>
    <lineage>
        <taxon>Eukaryota</taxon>
        <taxon>Fungi</taxon>
        <taxon>Dikarya</taxon>
        <taxon>Ascomycota</taxon>
        <taxon>Pezizomycotina</taxon>
        <taxon>Eurotiomycetes</taxon>
        <taxon>Chaetothyriomycetidae</taxon>
        <taxon>Chaetothyriales</taxon>
        <taxon>Trichomeriaceae</taxon>
        <taxon>Knufia</taxon>
    </lineage>
</organism>
<sequence>MSMSPAPTDLVEANVTVNEHGRAARLRHVVPQSPTKHEVFRYQDLPQEIKYRILEFTFASDQGGGGTISRNTNTALRAARVGMIDNSNPSRSSVFYLKVRQDFASLFVSRQFLQDALAIYAKKAYVEAHFIYQKPANPSKTIKQIVSMTVKQLMASIPTLKSEEWRLQYISPPLRPVDLSKYMKNLATIDIYAGQRYIWTRAGATPNGEAFLSEREIHGLPLSVHPRLRRVLRYQKVIRYQRQQTGTFTQWILDGQWPSQIFYLASVLCYVLDIRHSGTASQLIKRELMLDVKVDARTYALVAARVHVGPEVHEPPPPPLLSHRYD</sequence>
<evidence type="ECO:0000313" key="2">
    <source>
        <dbReference type="Proteomes" id="UP001316803"/>
    </source>
</evidence>
<comment type="caution">
    <text evidence="1">The sequence shown here is derived from an EMBL/GenBank/DDBJ whole genome shotgun (WGS) entry which is preliminary data.</text>
</comment>
<dbReference type="AlphaFoldDB" id="A0AAN8I4F5"/>
<protein>
    <submittedName>
        <fullName evidence="1">Uncharacterized protein</fullName>
    </submittedName>
</protein>
<proteinExistence type="predicted"/>
<keyword evidence="2" id="KW-1185">Reference proteome</keyword>
<dbReference type="Proteomes" id="UP001316803">
    <property type="component" value="Unassembled WGS sequence"/>
</dbReference>
<evidence type="ECO:0000313" key="1">
    <source>
        <dbReference type="EMBL" id="KAK5949865.1"/>
    </source>
</evidence>